<proteinExistence type="predicted"/>
<sequence length="606" mass="68712">MNTTLALLAKAFKVNTIPTNNNQRSLLIPCDIQIAQSGMNTSQDIKMQMVDANVGNQVRQNAIQNLGIQIVENMNRLSVVSEITNQYGNGNVVTTPTEGNGNGINGNLIRCYNYRGEGHYASNCIEFEFMTTAYPHEETKRVKVNCTLKDTLQQASTSRTQSNKAPVYDSDGSAEVHHYDNCYNNDIFIMLTQEVQYTDLQTEFDRTKEKLENCIIRKEKEYVVLWNNWYTKCEECKYDKISYDKAYKDMQQNIERLQAQLRDLKGKSSDTQCASNTLDLVSRKLKDENVSLEFQDLNYANENAHLKTTYKNLYENTMFTKQSILEKPPSSSYKPKLYSLTPFLKSSVLSKVDKTNDLSKPVTSNLAPSIRESKVMQTVNVISPRIFRSNPSKSSRVDNVVPNKPVKTSVRIKPLTVSQPNIIHKQQANSNSKGFSSTRVNNTAKTRRPHPRSNSNTDRVPSKSKSSFLSNNVEKIEENHRNSQIPKNQKHMSSECNNITLSVRSVKSKIVCVMCKQSLVTANHDVCVLNYVNDMNSRADNQSTNVSIRENQKKHKANAKKSKELGSKRSLASSRPSKPRTYFRWIPTGRFFAMCGKLTASSNTEN</sequence>
<evidence type="ECO:0000313" key="3">
    <source>
        <dbReference type="EMBL" id="GEY90451.1"/>
    </source>
</evidence>
<feature type="compositionally biased region" description="Polar residues" evidence="2">
    <location>
        <begin position="538"/>
        <end position="549"/>
    </location>
</feature>
<feature type="region of interest" description="Disordered" evidence="2">
    <location>
        <begin position="411"/>
        <end position="469"/>
    </location>
</feature>
<name>A0A699I0S2_TANCI</name>
<protein>
    <recommendedName>
        <fullName evidence="4">Gag-Pol polyprotein</fullName>
    </recommendedName>
</protein>
<organism evidence="3">
    <name type="scientific">Tanacetum cinerariifolium</name>
    <name type="common">Dalmatian daisy</name>
    <name type="synonym">Chrysanthemum cinerariifolium</name>
    <dbReference type="NCBI Taxonomy" id="118510"/>
    <lineage>
        <taxon>Eukaryota</taxon>
        <taxon>Viridiplantae</taxon>
        <taxon>Streptophyta</taxon>
        <taxon>Embryophyta</taxon>
        <taxon>Tracheophyta</taxon>
        <taxon>Spermatophyta</taxon>
        <taxon>Magnoliopsida</taxon>
        <taxon>eudicotyledons</taxon>
        <taxon>Gunneridae</taxon>
        <taxon>Pentapetalae</taxon>
        <taxon>asterids</taxon>
        <taxon>campanulids</taxon>
        <taxon>Asterales</taxon>
        <taxon>Asteraceae</taxon>
        <taxon>Asteroideae</taxon>
        <taxon>Anthemideae</taxon>
        <taxon>Anthemidinae</taxon>
        <taxon>Tanacetum</taxon>
    </lineage>
</organism>
<feature type="coiled-coil region" evidence="1">
    <location>
        <begin position="240"/>
        <end position="274"/>
    </location>
</feature>
<evidence type="ECO:0000256" key="2">
    <source>
        <dbReference type="SAM" id="MobiDB-lite"/>
    </source>
</evidence>
<accession>A0A699I0S2</accession>
<evidence type="ECO:0008006" key="4">
    <source>
        <dbReference type="Google" id="ProtNLM"/>
    </source>
</evidence>
<feature type="non-terminal residue" evidence="3">
    <location>
        <position position="606"/>
    </location>
</feature>
<comment type="caution">
    <text evidence="3">The sequence shown here is derived from an EMBL/GenBank/DDBJ whole genome shotgun (WGS) entry which is preliminary data.</text>
</comment>
<gene>
    <name evidence="3" type="ORF">Tci_462425</name>
</gene>
<feature type="region of interest" description="Disordered" evidence="2">
    <location>
        <begin position="538"/>
        <end position="579"/>
    </location>
</feature>
<evidence type="ECO:0000256" key="1">
    <source>
        <dbReference type="SAM" id="Coils"/>
    </source>
</evidence>
<feature type="compositionally biased region" description="Polar residues" evidence="2">
    <location>
        <begin position="416"/>
        <end position="444"/>
    </location>
</feature>
<reference evidence="3" key="1">
    <citation type="journal article" date="2019" name="Sci. Rep.">
        <title>Draft genome of Tanacetum cinerariifolium, the natural source of mosquito coil.</title>
        <authorList>
            <person name="Yamashiro T."/>
            <person name="Shiraishi A."/>
            <person name="Satake H."/>
            <person name="Nakayama K."/>
        </authorList>
    </citation>
    <scope>NUCLEOTIDE SEQUENCE</scope>
</reference>
<dbReference type="EMBL" id="BKCJ010220986">
    <property type="protein sequence ID" value="GEY90451.1"/>
    <property type="molecule type" value="Genomic_DNA"/>
</dbReference>
<dbReference type="AlphaFoldDB" id="A0A699I0S2"/>
<keyword evidence="1" id="KW-0175">Coiled coil</keyword>
<feature type="compositionally biased region" description="Polar residues" evidence="2">
    <location>
        <begin position="452"/>
        <end position="469"/>
    </location>
</feature>